<dbReference type="Proteomes" id="UP000736335">
    <property type="component" value="Unassembled WGS sequence"/>
</dbReference>
<reference evidence="15" key="2">
    <citation type="submission" date="2020-11" db="EMBL/GenBank/DDBJ databases">
        <authorList>
            <consortium name="DOE Joint Genome Institute"/>
            <person name="Kuo A."/>
            <person name="Miyauchi S."/>
            <person name="Kiss E."/>
            <person name="Drula E."/>
            <person name="Kohler A."/>
            <person name="Sanchez-Garcia M."/>
            <person name="Andreopoulos B."/>
            <person name="Barry K.W."/>
            <person name="Bonito G."/>
            <person name="Buee M."/>
            <person name="Carver A."/>
            <person name="Chen C."/>
            <person name="Cichocki N."/>
            <person name="Clum A."/>
            <person name="Culley D."/>
            <person name="Crous P.W."/>
            <person name="Fauchery L."/>
            <person name="Girlanda M."/>
            <person name="Hayes R."/>
            <person name="Keri Z."/>
            <person name="Labutti K."/>
            <person name="Lipzen A."/>
            <person name="Lombard V."/>
            <person name="Magnuson J."/>
            <person name="Maillard F."/>
            <person name="Morin E."/>
            <person name="Murat C."/>
            <person name="Nolan M."/>
            <person name="Ohm R."/>
            <person name="Pangilinan J."/>
            <person name="Pereira M."/>
            <person name="Perotto S."/>
            <person name="Peter M."/>
            <person name="Riley R."/>
            <person name="Sitrit Y."/>
            <person name="Stielow B."/>
            <person name="Szollosi G."/>
            <person name="Zifcakova L."/>
            <person name="Stursova M."/>
            <person name="Spatafora J.W."/>
            <person name="Tedersoo L."/>
            <person name="Vaario L.-M."/>
            <person name="Yamada A."/>
            <person name="Yan M."/>
            <person name="Wang P."/>
            <person name="Xu J."/>
            <person name="Bruns T."/>
            <person name="Baldrian P."/>
            <person name="Vilgalys R."/>
            <person name="Henrissat B."/>
            <person name="Grigoriev I.V."/>
            <person name="Hibbett D."/>
            <person name="Nagy L.G."/>
            <person name="Martin F.M."/>
        </authorList>
    </citation>
    <scope>NUCLEOTIDE SEQUENCE</scope>
    <source>
        <strain evidence="15">UH-Tt-Lm1</strain>
    </source>
</reference>
<dbReference type="PROSITE" id="PS00107">
    <property type="entry name" value="PROTEIN_KINASE_ATP"/>
    <property type="match status" value="1"/>
</dbReference>
<feature type="region of interest" description="Disordered" evidence="12">
    <location>
        <begin position="804"/>
        <end position="824"/>
    </location>
</feature>
<gene>
    <name evidence="15" type="ORF">BJ322DRAFT_1097606</name>
</gene>
<evidence type="ECO:0000256" key="9">
    <source>
        <dbReference type="ARBA" id="ARBA00047899"/>
    </source>
</evidence>
<evidence type="ECO:0000256" key="3">
    <source>
        <dbReference type="ARBA" id="ARBA00022553"/>
    </source>
</evidence>
<evidence type="ECO:0000256" key="8">
    <source>
        <dbReference type="ARBA" id="ARBA00038271"/>
    </source>
</evidence>
<evidence type="ECO:0000256" key="4">
    <source>
        <dbReference type="ARBA" id="ARBA00022679"/>
    </source>
</evidence>
<dbReference type="InterPro" id="IPR050839">
    <property type="entry name" value="Rho-assoc_Ser/Thr_Kinase"/>
</dbReference>
<dbReference type="Gene3D" id="3.30.200.20">
    <property type="entry name" value="Phosphorylase Kinase, domain 1"/>
    <property type="match status" value="1"/>
</dbReference>
<feature type="region of interest" description="Disordered" evidence="12">
    <location>
        <begin position="1"/>
        <end position="21"/>
    </location>
</feature>
<evidence type="ECO:0000256" key="1">
    <source>
        <dbReference type="ARBA" id="ARBA00012513"/>
    </source>
</evidence>
<keyword evidence="16" id="KW-1185">Reference proteome</keyword>
<dbReference type="CDD" id="cd21742">
    <property type="entry name" value="MobB_NDR_LATS-like"/>
    <property type="match status" value="1"/>
</dbReference>
<accession>A0A9P6HPW6</accession>
<evidence type="ECO:0000259" key="14">
    <source>
        <dbReference type="PROSITE" id="PS51285"/>
    </source>
</evidence>
<comment type="similarity">
    <text evidence="8">Belongs to the protein kinase superfamily. STE Ser/Thr protein kinase family. COT1 subfamily.</text>
</comment>
<evidence type="ECO:0000256" key="5">
    <source>
        <dbReference type="ARBA" id="ARBA00022741"/>
    </source>
</evidence>
<dbReference type="SUPFAM" id="SSF56112">
    <property type="entry name" value="Protein kinase-like (PK-like)"/>
    <property type="match status" value="1"/>
</dbReference>
<evidence type="ECO:0000256" key="7">
    <source>
        <dbReference type="ARBA" id="ARBA00022840"/>
    </source>
</evidence>
<keyword evidence="5 11" id="KW-0547">Nucleotide-binding</keyword>
<keyword evidence="2" id="KW-0723">Serine/threonine-protein kinase</keyword>
<dbReference type="Gene3D" id="1.10.510.10">
    <property type="entry name" value="Transferase(Phosphotransferase) domain 1"/>
    <property type="match status" value="1"/>
</dbReference>
<evidence type="ECO:0000256" key="10">
    <source>
        <dbReference type="ARBA" id="ARBA00048679"/>
    </source>
</evidence>
<feature type="domain" description="Protein kinase" evidence="13">
    <location>
        <begin position="361"/>
        <end position="661"/>
    </location>
</feature>
<evidence type="ECO:0000256" key="11">
    <source>
        <dbReference type="PROSITE-ProRule" id="PRU10141"/>
    </source>
</evidence>
<comment type="caution">
    <text evidence="15">The sequence shown here is derived from an EMBL/GenBank/DDBJ whole genome shotgun (WGS) entry which is preliminary data.</text>
</comment>
<evidence type="ECO:0000256" key="12">
    <source>
        <dbReference type="SAM" id="MobiDB-lite"/>
    </source>
</evidence>
<dbReference type="InterPro" id="IPR059233">
    <property type="entry name" value="MobB_NdrA/B/Cbk1"/>
</dbReference>
<dbReference type="EC" id="2.7.11.1" evidence="1"/>
<dbReference type="InterPro" id="IPR000719">
    <property type="entry name" value="Prot_kinase_dom"/>
</dbReference>
<evidence type="ECO:0000313" key="15">
    <source>
        <dbReference type="EMBL" id="KAF9792484.1"/>
    </source>
</evidence>
<feature type="region of interest" description="Disordered" evidence="12">
    <location>
        <begin position="82"/>
        <end position="125"/>
    </location>
</feature>
<dbReference type="GO" id="GO:0005524">
    <property type="term" value="F:ATP binding"/>
    <property type="evidence" value="ECO:0007669"/>
    <property type="project" value="UniProtKB-UniRule"/>
</dbReference>
<dbReference type="GO" id="GO:0004674">
    <property type="term" value="F:protein serine/threonine kinase activity"/>
    <property type="evidence" value="ECO:0007669"/>
    <property type="project" value="UniProtKB-KW"/>
</dbReference>
<feature type="compositionally biased region" description="Pro residues" evidence="12">
    <location>
        <begin position="1"/>
        <end position="12"/>
    </location>
</feature>
<organism evidence="15 16">
    <name type="scientific">Thelephora terrestris</name>
    <dbReference type="NCBI Taxonomy" id="56493"/>
    <lineage>
        <taxon>Eukaryota</taxon>
        <taxon>Fungi</taxon>
        <taxon>Dikarya</taxon>
        <taxon>Basidiomycota</taxon>
        <taxon>Agaricomycotina</taxon>
        <taxon>Agaricomycetes</taxon>
        <taxon>Thelephorales</taxon>
        <taxon>Thelephoraceae</taxon>
        <taxon>Thelephora</taxon>
    </lineage>
</organism>
<dbReference type="OrthoDB" id="3638488at2759"/>
<dbReference type="InterPro" id="IPR011009">
    <property type="entry name" value="Kinase-like_dom_sf"/>
</dbReference>
<evidence type="ECO:0000313" key="16">
    <source>
        <dbReference type="Proteomes" id="UP000736335"/>
    </source>
</evidence>
<dbReference type="EMBL" id="WIUZ02000001">
    <property type="protein sequence ID" value="KAF9792484.1"/>
    <property type="molecule type" value="Genomic_DNA"/>
</dbReference>
<dbReference type="FunFam" id="3.30.200.20:FF:000192">
    <property type="entry name" value="Serine/threonine-protein kinase cot-1"/>
    <property type="match status" value="1"/>
</dbReference>
<keyword evidence="6 15" id="KW-0418">Kinase</keyword>
<feature type="binding site" evidence="11">
    <location>
        <position position="390"/>
    </location>
    <ligand>
        <name>ATP</name>
        <dbReference type="ChEBI" id="CHEBI:30616"/>
    </ligand>
</feature>
<dbReference type="InterPro" id="IPR017441">
    <property type="entry name" value="Protein_kinase_ATP_BS"/>
</dbReference>
<keyword evidence="4" id="KW-0808">Transferase</keyword>
<evidence type="ECO:0000256" key="2">
    <source>
        <dbReference type="ARBA" id="ARBA00022527"/>
    </source>
</evidence>
<feature type="compositionally biased region" description="Basic and acidic residues" evidence="12">
    <location>
        <begin position="804"/>
        <end position="818"/>
    </location>
</feature>
<dbReference type="InterPro" id="IPR000961">
    <property type="entry name" value="AGC-kinase_C"/>
</dbReference>
<name>A0A9P6HPW6_9AGAM</name>
<protein>
    <recommendedName>
        <fullName evidence="1">non-specific serine/threonine protein kinase</fullName>
        <ecNumber evidence="1">2.7.11.1</ecNumber>
    </recommendedName>
</protein>
<dbReference type="SMART" id="SM00133">
    <property type="entry name" value="S_TK_X"/>
    <property type="match status" value="1"/>
</dbReference>
<dbReference type="PROSITE" id="PS50011">
    <property type="entry name" value="PROTEIN_KINASE_DOM"/>
    <property type="match status" value="1"/>
</dbReference>
<dbReference type="Pfam" id="PF00069">
    <property type="entry name" value="Pkinase"/>
    <property type="match status" value="2"/>
</dbReference>
<evidence type="ECO:0000256" key="6">
    <source>
        <dbReference type="ARBA" id="ARBA00022777"/>
    </source>
</evidence>
<comment type="catalytic activity">
    <reaction evidence="10">
        <text>L-seryl-[protein] + ATP = O-phospho-L-seryl-[protein] + ADP + H(+)</text>
        <dbReference type="Rhea" id="RHEA:17989"/>
        <dbReference type="Rhea" id="RHEA-COMP:9863"/>
        <dbReference type="Rhea" id="RHEA-COMP:11604"/>
        <dbReference type="ChEBI" id="CHEBI:15378"/>
        <dbReference type="ChEBI" id="CHEBI:29999"/>
        <dbReference type="ChEBI" id="CHEBI:30616"/>
        <dbReference type="ChEBI" id="CHEBI:83421"/>
        <dbReference type="ChEBI" id="CHEBI:456216"/>
        <dbReference type="EC" id="2.7.11.1"/>
    </reaction>
</comment>
<keyword evidence="7 11" id="KW-0067">ATP-binding</keyword>
<reference evidence="15" key="1">
    <citation type="journal article" date="2020" name="Nat. Commun.">
        <title>Large-scale genome sequencing of mycorrhizal fungi provides insights into the early evolution of symbiotic traits.</title>
        <authorList>
            <person name="Miyauchi S."/>
            <person name="Kiss E."/>
            <person name="Kuo A."/>
            <person name="Drula E."/>
            <person name="Kohler A."/>
            <person name="Sanchez-Garcia M."/>
            <person name="Morin E."/>
            <person name="Andreopoulos B."/>
            <person name="Barry K.W."/>
            <person name="Bonito G."/>
            <person name="Buee M."/>
            <person name="Carver A."/>
            <person name="Chen C."/>
            <person name="Cichocki N."/>
            <person name="Clum A."/>
            <person name="Culley D."/>
            <person name="Crous P.W."/>
            <person name="Fauchery L."/>
            <person name="Girlanda M."/>
            <person name="Hayes R.D."/>
            <person name="Keri Z."/>
            <person name="LaButti K."/>
            <person name="Lipzen A."/>
            <person name="Lombard V."/>
            <person name="Magnuson J."/>
            <person name="Maillard F."/>
            <person name="Murat C."/>
            <person name="Nolan M."/>
            <person name="Ohm R.A."/>
            <person name="Pangilinan J."/>
            <person name="Pereira M.F."/>
            <person name="Perotto S."/>
            <person name="Peter M."/>
            <person name="Pfister S."/>
            <person name="Riley R."/>
            <person name="Sitrit Y."/>
            <person name="Stielow J.B."/>
            <person name="Szollosi G."/>
            <person name="Zifcakova L."/>
            <person name="Stursova M."/>
            <person name="Spatafora J.W."/>
            <person name="Tedersoo L."/>
            <person name="Vaario L.M."/>
            <person name="Yamada A."/>
            <person name="Yan M."/>
            <person name="Wang P."/>
            <person name="Xu J."/>
            <person name="Bruns T."/>
            <person name="Baldrian P."/>
            <person name="Vilgalys R."/>
            <person name="Dunand C."/>
            <person name="Henrissat B."/>
            <person name="Grigoriev I.V."/>
            <person name="Hibbett D."/>
            <person name="Nagy L.G."/>
            <person name="Martin F.M."/>
        </authorList>
    </citation>
    <scope>NUCLEOTIDE SEQUENCE</scope>
    <source>
        <strain evidence="15">UH-Tt-Lm1</strain>
    </source>
</reference>
<proteinExistence type="inferred from homology"/>
<sequence>MSSRPLPTPPTMPGEGYWSNDYLDPRHEPGLPYYPYQSYGVTSTTQFSDHPTTLRGGTLLHKGFYDLLALIPSTPSPSRFFWPARTQDPEPVAGPRYEEIPPAPPKPPPVQVPSSPSPPLRKGRRISKDMVSGPTGFVHLVHASDAGQAHALLTRWGPDGQGKLGDPRWANPIKNMIRENNQARAVNEVVNALNPSRTGTPEAAQLRVINGISTPTSSTITTAARENVFFTPADGFSGQPGNSTIRWGGGLHPHLEHDLEDDPTLGEREMPEVALPPPPRPINPSLATLEKAVSARIYFENLYFPLLRHPASREQRRLAMEREMAELQLSEHQKENLRARWRQNETDYLRHQRRKVDVTAFVKLKTIGHGAFGVVSLVREKSTGGLFAMKELRKTDMLRKGQEGHVRAERDVLKYASLVNPPGGAEWIVRLFYSFQDRDHLYLVLEYMGGGDLLNLLIERDVFEEDFTRFYVAENFLFDPSGHIKLSDFGLATDLHWAHDTAYYEQQRLHLLHKHGVDLEDMNGFQDGMHTRRMNRKDIESLMGGGDGEGGIFTWREKHGRKVGFGPFALLRMRKVSPEVIRGHGYTFSCDWWSLGVIMFECLYGHVTRQKILNWKQSLKFPSKPRVSHEGINLMQQLLCEPEDRLGSQATSSVSRPNSLLVQSRRSGFIPPVGQTKSVDGAYMIKMHPWFRGIDWENIHRYPAPYHPELKNPGDTRHFDDDIPAEPLAPANGAPADATRDPLLRDKVHGEEILKVRKALAFAGFTHKSPRVVGYVRVDKAFDPEPGAYGTSDASPPLVAIRDQRGRSTVKEKRDVGKNRPISM</sequence>
<evidence type="ECO:0000259" key="13">
    <source>
        <dbReference type="PROSITE" id="PS50011"/>
    </source>
</evidence>
<keyword evidence="3" id="KW-0597">Phosphoprotein</keyword>
<feature type="compositionally biased region" description="Pro residues" evidence="12">
    <location>
        <begin position="101"/>
        <end position="119"/>
    </location>
</feature>
<comment type="catalytic activity">
    <reaction evidence="9">
        <text>L-threonyl-[protein] + ATP = O-phospho-L-threonyl-[protein] + ADP + H(+)</text>
        <dbReference type="Rhea" id="RHEA:46608"/>
        <dbReference type="Rhea" id="RHEA-COMP:11060"/>
        <dbReference type="Rhea" id="RHEA-COMP:11605"/>
        <dbReference type="ChEBI" id="CHEBI:15378"/>
        <dbReference type="ChEBI" id="CHEBI:30013"/>
        <dbReference type="ChEBI" id="CHEBI:30616"/>
        <dbReference type="ChEBI" id="CHEBI:61977"/>
        <dbReference type="ChEBI" id="CHEBI:456216"/>
        <dbReference type="EC" id="2.7.11.1"/>
    </reaction>
</comment>
<feature type="domain" description="AGC-kinase C-terminal" evidence="14">
    <location>
        <begin position="692"/>
        <end position="777"/>
    </location>
</feature>
<dbReference type="AlphaFoldDB" id="A0A9P6HPW6"/>
<dbReference type="PROSITE" id="PS51285">
    <property type="entry name" value="AGC_KINASE_CTER"/>
    <property type="match status" value="1"/>
</dbReference>
<dbReference type="PANTHER" id="PTHR22988">
    <property type="entry name" value="MYOTONIC DYSTROPHY S/T KINASE-RELATED"/>
    <property type="match status" value="1"/>
</dbReference>